<name>A0A161XZ61_DAUCS</name>
<dbReference type="EMBL" id="LNRQ01000003">
    <property type="protein sequence ID" value="KZN02077.1"/>
    <property type="molecule type" value="Genomic_DNA"/>
</dbReference>
<feature type="region of interest" description="Disordered" evidence="1">
    <location>
        <begin position="104"/>
        <end position="148"/>
    </location>
</feature>
<sequence>MDKVLNPYDKECMKMAMLRQEEMFKEQVFELHRLYQIQKMLMKNVSSQSKRNEEKVDQYMNFSHDMRQPAVQVLDLEQPAEEKIGAPEVGVESEIELTLGPSNYYPRRKAAETPRTTSDSGLSFSSSSTGSSDIKRTDSKIQRMTDRRTEELTAQKWGLVEVSNSNPSFLSGRRNSSDMEQDRLQQPPWMFPVLSLKMT</sequence>
<protein>
    <submittedName>
        <fullName evidence="2">Uncharacterized protein</fullName>
    </submittedName>
</protein>
<dbReference type="PANTHER" id="PTHR33167:SF26">
    <property type="entry name" value="EXPRESSED PROTEIN"/>
    <property type="match status" value="1"/>
</dbReference>
<reference evidence="2" key="1">
    <citation type="journal article" date="2016" name="Nat. Genet.">
        <title>A high-quality carrot genome assembly provides new insights into carotenoid accumulation and asterid genome evolution.</title>
        <authorList>
            <person name="Iorizzo M."/>
            <person name="Ellison S."/>
            <person name="Senalik D."/>
            <person name="Zeng P."/>
            <person name="Satapoomin P."/>
            <person name="Huang J."/>
            <person name="Bowman M."/>
            <person name="Iovene M."/>
            <person name="Sanseverino W."/>
            <person name="Cavagnaro P."/>
            <person name="Yildiz M."/>
            <person name="Macko-Podgorni A."/>
            <person name="Moranska E."/>
            <person name="Grzebelus E."/>
            <person name="Grzebelus D."/>
            <person name="Ashrafi H."/>
            <person name="Zheng Z."/>
            <person name="Cheng S."/>
            <person name="Spooner D."/>
            <person name="Van Deynze A."/>
            <person name="Simon P."/>
        </authorList>
    </citation>
    <scope>NUCLEOTIDE SEQUENCE [LARGE SCALE GENOMIC DNA]</scope>
    <source>
        <tissue evidence="2">Leaf</tissue>
    </source>
</reference>
<dbReference type="STRING" id="79200.A0A161XZ61"/>
<dbReference type="AlphaFoldDB" id="A0A161XZ61"/>
<dbReference type="KEGG" id="dcr:108213326"/>
<keyword evidence="4" id="KW-1185">Reference proteome</keyword>
<evidence type="ECO:0000313" key="4">
    <source>
        <dbReference type="Proteomes" id="UP000077755"/>
    </source>
</evidence>
<dbReference type="PANTHER" id="PTHR33167">
    <property type="entry name" value="TRANSCRIPTION FACTOR, PUTATIVE (DUF863)-RELATED"/>
    <property type="match status" value="1"/>
</dbReference>
<proteinExistence type="predicted"/>
<dbReference type="Gramene" id="KZN02077">
    <property type="protein sequence ID" value="KZN02077"/>
    <property type="gene ID" value="DCAR_010831"/>
</dbReference>
<evidence type="ECO:0000256" key="1">
    <source>
        <dbReference type="SAM" id="MobiDB-lite"/>
    </source>
</evidence>
<feature type="compositionally biased region" description="Basic and acidic residues" evidence="1">
    <location>
        <begin position="133"/>
        <end position="148"/>
    </location>
</feature>
<organism evidence="2">
    <name type="scientific">Daucus carota subsp. sativus</name>
    <name type="common">Carrot</name>
    <dbReference type="NCBI Taxonomy" id="79200"/>
    <lineage>
        <taxon>Eukaryota</taxon>
        <taxon>Viridiplantae</taxon>
        <taxon>Streptophyta</taxon>
        <taxon>Embryophyta</taxon>
        <taxon>Tracheophyta</taxon>
        <taxon>Spermatophyta</taxon>
        <taxon>Magnoliopsida</taxon>
        <taxon>eudicotyledons</taxon>
        <taxon>Gunneridae</taxon>
        <taxon>Pentapetalae</taxon>
        <taxon>asterids</taxon>
        <taxon>campanulids</taxon>
        <taxon>Apiales</taxon>
        <taxon>Apiaceae</taxon>
        <taxon>Apioideae</taxon>
        <taxon>Scandiceae</taxon>
        <taxon>Daucinae</taxon>
        <taxon>Daucus</taxon>
        <taxon>Daucus sect. Daucus</taxon>
    </lineage>
</organism>
<dbReference type="EMBL" id="CP093345">
    <property type="protein sequence ID" value="WOG93024.1"/>
    <property type="molecule type" value="Genomic_DNA"/>
</dbReference>
<accession>A0A161XZ61</accession>
<dbReference type="OMA" id="TTRDDFT"/>
<dbReference type="OrthoDB" id="666348at2759"/>
<evidence type="ECO:0000313" key="3">
    <source>
        <dbReference type="EMBL" id="WOG93024.1"/>
    </source>
</evidence>
<evidence type="ECO:0000313" key="2">
    <source>
        <dbReference type="EMBL" id="KZN02077.1"/>
    </source>
</evidence>
<feature type="compositionally biased region" description="Low complexity" evidence="1">
    <location>
        <begin position="116"/>
        <end position="132"/>
    </location>
</feature>
<gene>
    <name evidence="2" type="ORF">DCAR_010831</name>
    <name evidence="3" type="ORF">DCAR_0312303</name>
</gene>
<reference evidence="3" key="2">
    <citation type="submission" date="2022-03" db="EMBL/GenBank/DDBJ databases">
        <title>Draft title - Genomic analysis of global carrot germplasm unveils the trajectory of domestication and the origin of high carotenoid orange carrot.</title>
        <authorList>
            <person name="Iorizzo M."/>
            <person name="Ellison S."/>
            <person name="Senalik D."/>
            <person name="Macko-Podgorni A."/>
            <person name="Grzebelus D."/>
            <person name="Bostan H."/>
            <person name="Rolling W."/>
            <person name="Curaba J."/>
            <person name="Simon P."/>
        </authorList>
    </citation>
    <scope>NUCLEOTIDE SEQUENCE</scope>
    <source>
        <tissue evidence="3">Leaf</tissue>
    </source>
</reference>
<feature type="region of interest" description="Disordered" evidence="1">
    <location>
        <begin position="164"/>
        <end position="186"/>
    </location>
</feature>
<dbReference type="Proteomes" id="UP000077755">
    <property type="component" value="Chromosome 3"/>
</dbReference>